<gene>
    <name evidence="1" type="ORF">CD191_10245</name>
</gene>
<accession>A0A1R0YZP9</accession>
<protein>
    <submittedName>
        <fullName evidence="1">Uncharacterized protein</fullName>
    </submittedName>
</protein>
<dbReference type="AlphaFoldDB" id="A0A1R0YZP9"/>
<proteinExistence type="predicted"/>
<reference evidence="1 2" key="1">
    <citation type="submission" date="2017-06" db="EMBL/GenBank/DDBJ databases">
        <title>Complete genome sequence of Paenibacillus odorifer CBA7130.</title>
        <authorList>
            <person name="Nam Y.-D."/>
            <person name="Kang J."/>
            <person name="Chung W.-H."/>
        </authorList>
    </citation>
    <scope>NUCLEOTIDE SEQUENCE [LARGE SCALE GENOMIC DNA]</scope>
    <source>
        <strain evidence="1 2">CBA7130</strain>
    </source>
</reference>
<organism evidence="1 2">
    <name type="scientific">Paenibacillus odorifer</name>
    <dbReference type="NCBI Taxonomy" id="189426"/>
    <lineage>
        <taxon>Bacteria</taxon>
        <taxon>Bacillati</taxon>
        <taxon>Bacillota</taxon>
        <taxon>Bacilli</taxon>
        <taxon>Bacillales</taxon>
        <taxon>Paenibacillaceae</taxon>
        <taxon>Paenibacillus</taxon>
    </lineage>
</organism>
<name>A0A1R0YZP9_9BACL</name>
<evidence type="ECO:0000313" key="1">
    <source>
        <dbReference type="EMBL" id="AWV32966.1"/>
    </source>
</evidence>
<dbReference type="EMBL" id="CP021965">
    <property type="protein sequence ID" value="AWV32966.1"/>
    <property type="molecule type" value="Genomic_DNA"/>
</dbReference>
<sequence length="78" mass="8846">METDLFFSPNSKSLQISDSSYWRIADLRFWSAAICYSRPQAVISLYRGAEMAGNPKEASLEQLGNFSLLFRDLGSFNE</sequence>
<dbReference type="Proteomes" id="UP000249163">
    <property type="component" value="Chromosome"/>
</dbReference>
<dbReference type="RefSeq" id="WP_076204795.1">
    <property type="nucleotide sequence ID" value="NZ_CP021965.1"/>
</dbReference>
<evidence type="ECO:0000313" key="2">
    <source>
        <dbReference type="Proteomes" id="UP000249163"/>
    </source>
</evidence>